<evidence type="ECO:0000313" key="2">
    <source>
        <dbReference type="Proteomes" id="UP000694568"/>
    </source>
</evidence>
<dbReference type="AlphaFoldDB" id="A0A8C9YWC4"/>
<dbReference type="GeneTree" id="ENSGT00940000160560"/>
<dbReference type="Ensembl" id="ENSSLUT00000032054.1">
    <property type="protein sequence ID" value="ENSSLUP00000031060.1"/>
    <property type="gene ID" value="ENSSLUG00000013885.1"/>
</dbReference>
<evidence type="ECO:0008006" key="3">
    <source>
        <dbReference type="Google" id="ProtNLM"/>
    </source>
</evidence>
<organism evidence="1 2">
    <name type="scientific">Sander lucioperca</name>
    <name type="common">Pike-perch</name>
    <name type="synonym">Perca lucioperca</name>
    <dbReference type="NCBI Taxonomy" id="283035"/>
    <lineage>
        <taxon>Eukaryota</taxon>
        <taxon>Metazoa</taxon>
        <taxon>Chordata</taxon>
        <taxon>Craniata</taxon>
        <taxon>Vertebrata</taxon>
        <taxon>Euteleostomi</taxon>
        <taxon>Actinopterygii</taxon>
        <taxon>Neopterygii</taxon>
        <taxon>Teleostei</taxon>
        <taxon>Neoteleostei</taxon>
        <taxon>Acanthomorphata</taxon>
        <taxon>Eupercaria</taxon>
        <taxon>Perciformes</taxon>
        <taxon>Percoidei</taxon>
        <taxon>Percidae</taxon>
        <taxon>Luciopercinae</taxon>
        <taxon>Sander</taxon>
    </lineage>
</organism>
<dbReference type="PANTHER" id="PTHR14241">
    <property type="entry name" value="INTERFERON-INDUCED PROTEIN 44"/>
    <property type="match status" value="1"/>
</dbReference>
<dbReference type="GO" id="GO:0006955">
    <property type="term" value="P:immune response"/>
    <property type="evidence" value="ECO:0007669"/>
    <property type="project" value="TreeGrafter"/>
</dbReference>
<keyword evidence="2" id="KW-1185">Reference proteome</keyword>
<dbReference type="SUPFAM" id="SSF52540">
    <property type="entry name" value="P-loop containing nucleoside triphosphate hydrolases"/>
    <property type="match status" value="1"/>
</dbReference>
<reference evidence="1" key="2">
    <citation type="submission" date="2025-09" db="UniProtKB">
        <authorList>
            <consortium name="Ensembl"/>
        </authorList>
    </citation>
    <scope>IDENTIFICATION</scope>
</reference>
<name>A0A8C9YWC4_SANLU</name>
<dbReference type="InterPro" id="IPR027417">
    <property type="entry name" value="P-loop_NTPase"/>
</dbReference>
<accession>A0A8C9YWC4</accession>
<sequence length="265" mass="30295">NWSRDKQSALQSVKDYRPQTDGQLLRILLHGPVGAGKSSFINSVQSILHGRMYAHALVDNTSHDCFTKRYTTYKIRKGRADTFYPFVFNDIMGLDPIKGVPVNDVKLALMGHVKEDYRFNPDSTLSDDDQFYNEQPTNNDKVHVLVCVIDANTVPQMSEKTVEKIRDIRIEARKLRIPQVAILTKIDEVCPEIKEDLQNVYKMKYVKEKFSAKVGIPMNCIFPVKNYDEEIDLNSDVDSLILSSMNHIINFGDDCINFNKDQSEG</sequence>
<proteinExistence type="predicted"/>
<dbReference type="Proteomes" id="UP000694568">
    <property type="component" value="Unplaced"/>
</dbReference>
<dbReference type="CDD" id="cd00882">
    <property type="entry name" value="Ras_like_GTPase"/>
    <property type="match status" value="1"/>
</dbReference>
<reference evidence="1" key="1">
    <citation type="submission" date="2025-08" db="UniProtKB">
        <authorList>
            <consortium name="Ensembl"/>
        </authorList>
    </citation>
    <scope>IDENTIFICATION</scope>
</reference>
<evidence type="ECO:0000313" key="1">
    <source>
        <dbReference type="Ensembl" id="ENSSLUP00000031060.1"/>
    </source>
</evidence>
<dbReference type="Gene3D" id="3.40.50.300">
    <property type="entry name" value="P-loop containing nucleotide triphosphate hydrolases"/>
    <property type="match status" value="1"/>
</dbReference>
<dbReference type="PANTHER" id="PTHR14241:SF1">
    <property type="entry name" value="INTERFERON-INDUCED PROTEIN 44-RELATED"/>
    <property type="match status" value="1"/>
</dbReference>
<protein>
    <recommendedName>
        <fullName evidence="3">G domain-containing protein</fullName>
    </recommendedName>
</protein>